<feature type="transmembrane region" description="Helical" evidence="5">
    <location>
        <begin position="351"/>
        <end position="371"/>
    </location>
</feature>
<dbReference type="InterPro" id="IPR036259">
    <property type="entry name" value="MFS_trans_sf"/>
</dbReference>
<keyword evidence="3 5" id="KW-1133">Transmembrane helix</keyword>
<feature type="transmembrane region" description="Helical" evidence="5">
    <location>
        <begin position="127"/>
        <end position="144"/>
    </location>
</feature>
<dbReference type="OrthoDB" id="6899210at2"/>
<evidence type="ECO:0000256" key="2">
    <source>
        <dbReference type="ARBA" id="ARBA00022692"/>
    </source>
</evidence>
<comment type="subcellular location">
    <subcellularLocation>
        <location evidence="1">Cell membrane</location>
        <topology evidence="1">Multi-pass membrane protein</topology>
    </subcellularLocation>
</comment>
<dbReference type="PANTHER" id="PTHR10924">
    <property type="entry name" value="MAJOR FACILITATOR SUPERFAMILY PROTEIN-RELATED"/>
    <property type="match status" value="1"/>
</dbReference>
<feature type="transmembrane region" description="Helical" evidence="5">
    <location>
        <begin position="100"/>
        <end position="120"/>
    </location>
</feature>
<dbReference type="AlphaFoldDB" id="A0A5A7SGJ0"/>
<feature type="transmembrane region" description="Helical" evidence="5">
    <location>
        <begin position="218"/>
        <end position="236"/>
    </location>
</feature>
<evidence type="ECO:0000256" key="4">
    <source>
        <dbReference type="ARBA" id="ARBA00023136"/>
    </source>
</evidence>
<organism evidence="7 8">
    <name type="scientific">Antrihabitans cavernicola</name>
    <dbReference type="NCBI Taxonomy" id="2495913"/>
    <lineage>
        <taxon>Bacteria</taxon>
        <taxon>Bacillati</taxon>
        <taxon>Actinomycetota</taxon>
        <taxon>Actinomycetes</taxon>
        <taxon>Mycobacteriales</taxon>
        <taxon>Nocardiaceae</taxon>
        <taxon>Antrihabitans</taxon>
    </lineage>
</organism>
<feature type="transmembrane region" description="Helical" evidence="5">
    <location>
        <begin position="327"/>
        <end position="345"/>
    </location>
</feature>
<comment type="caution">
    <text evidence="7">The sequence shown here is derived from an EMBL/GenBank/DDBJ whole genome shotgun (WGS) entry which is preliminary data.</text>
</comment>
<feature type="transmembrane region" description="Helical" evidence="5">
    <location>
        <begin position="150"/>
        <end position="173"/>
    </location>
</feature>
<feature type="transmembrane region" description="Helical" evidence="5">
    <location>
        <begin position="60"/>
        <end position="80"/>
    </location>
</feature>
<dbReference type="Proteomes" id="UP000322244">
    <property type="component" value="Unassembled WGS sequence"/>
</dbReference>
<dbReference type="SUPFAM" id="SSF103473">
    <property type="entry name" value="MFS general substrate transporter"/>
    <property type="match status" value="1"/>
</dbReference>
<dbReference type="GO" id="GO:0005886">
    <property type="term" value="C:plasma membrane"/>
    <property type="evidence" value="ECO:0007669"/>
    <property type="project" value="UniProtKB-SubCell"/>
</dbReference>
<dbReference type="GO" id="GO:0022857">
    <property type="term" value="F:transmembrane transporter activity"/>
    <property type="evidence" value="ECO:0007669"/>
    <property type="project" value="InterPro"/>
</dbReference>
<keyword evidence="4 5" id="KW-0472">Membrane</keyword>
<gene>
    <name evidence="7" type="ORF">FOY51_01830</name>
</gene>
<sequence>MPSNAPAVSNPASAISVKVPDGPKYAIRCTLTRLRNDGPRVDDRRVNAVGSAVNSSRSRWSVLIAYASVAAASQTLWLTYAPVTTVAADHYGVSIGAIGWLANIEPLLYVLLALPAGLLLDRSFRSSLAAGAILSAIGAIVRLLGDDYSWALIGQLIAAVAQPLLLSAIAKVAREYLTEKDRPAGIALGACSLTAGQLLAIVLGAALSAPDQIPDLELIGAVFAAVSAIVLVLCLLRPSPYPSGRVAAGLESLRVVWSDRAIRIMCGVVFLGFGIYIAETTWLQALLEPAGITASSAGVLLVIMLVAGTIGAATLPTTIARRNAQPAMLFASVIVGIVAALALAVAPGFGVGVAVLAVSGFLNVAALPVILELAERRAGAAGGAVASLVWLAGNAGGLVVALSVQALVDTPAAAFTLLAVFGLLAVPLLVALRKRIA</sequence>
<keyword evidence="2 5" id="KW-0812">Transmembrane</keyword>
<evidence type="ECO:0000256" key="1">
    <source>
        <dbReference type="ARBA" id="ARBA00004651"/>
    </source>
</evidence>
<feature type="transmembrane region" description="Helical" evidence="5">
    <location>
        <begin position="383"/>
        <end position="406"/>
    </location>
</feature>
<evidence type="ECO:0000256" key="5">
    <source>
        <dbReference type="SAM" id="Phobius"/>
    </source>
</evidence>
<proteinExistence type="predicted"/>
<dbReference type="EMBL" id="VLNY01000001">
    <property type="protein sequence ID" value="KAA0024704.1"/>
    <property type="molecule type" value="Genomic_DNA"/>
</dbReference>
<name>A0A5A7SGJ0_9NOCA</name>
<dbReference type="InterPro" id="IPR049680">
    <property type="entry name" value="FLVCR1-2_SLC49-like"/>
</dbReference>
<dbReference type="PROSITE" id="PS50850">
    <property type="entry name" value="MFS"/>
    <property type="match status" value="1"/>
</dbReference>
<dbReference type="Gene3D" id="1.20.1250.20">
    <property type="entry name" value="MFS general substrate transporter like domains"/>
    <property type="match status" value="2"/>
</dbReference>
<accession>A0A5A7SGJ0</accession>
<dbReference type="Pfam" id="PF07690">
    <property type="entry name" value="MFS_1"/>
    <property type="match status" value="1"/>
</dbReference>
<evidence type="ECO:0000313" key="7">
    <source>
        <dbReference type="EMBL" id="KAA0024704.1"/>
    </source>
</evidence>
<reference evidence="7 8" key="1">
    <citation type="submission" date="2019-07" db="EMBL/GenBank/DDBJ databases">
        <title>Rhodococcus cavernicolus sp. nov., isolated from a cave.</title>
        <authorList>
            <person name="Lee S.D."/>
        </authorList>
    </citation>
    <scope>NUCLEOTIDE SEQUENCE [LARGE SCALE GENOMIC DNA]</scope>
    <source>
        <strain evidence="7 8">C1-24</strain>
    </source>
</reference>
<evidence type="ECO:0000313" key="8">
    <source>
        <dbReference type="Proteomes" id="UP000322244"/>
    </source>
</evidence>
<dbReference type="PANTHER" id="PTHR10924:SF6">
    <property type="entry name" value="SOLUTE CARRIER FAMILY 49 MEMBER A3"/>
    <property type="match status" value="1"/>
</dbReference>
<evidence type="ECO:0000256" key="3">
    <source>
        <dbReference type="ARBA" id="ARBA00022989"/>
    </source>
</evidence>
<feature type="transmembrane region" description="Helical" evidence="5">
    <location>
        <begin position="412"/>
        <end position="432"/>
    </location>
</feature>
<keyword evidence="8" id="KW-1185">Reference proteome</keyword>
<evidence type="ECO:0000259" key="6">
    <source>
        <dbReference type="PROSITE" id="PS50850"/>
    </source>
</evidence>
<protein>
    <submittedName>
        <fullName evidence="7">Major facilitator superfamily domain-containing protein 7</fullName>
    </submittedName>
</protein>
<feature type="transmembrane region" description="Helical" evidence="5">
    <location>
        <begin position="261"/>
        <end position="278"/>
    </location>
</feature>
<dbReference type="InterPro" id="IPR011701">
    <property type="entry name" value="MFS"/>
</dbReference>
<dbReference type="InterPro" id="IPR020846">
    <property type="entry name" value="MFS_dom"/>
</dbReference>
<feature type="domain" description="Major facilitator superfamily (MFS) profile" evidence="6">
    <location>
        <begin position="61"/>
        <end position="437"/>
    </location>
</feature>
<feature type="transmembrane region" description="Helical" evidence="5">
    <location>
        <begin position="185"/>
        <end position="206"/>
    </location>
</feature>
<feature type="transmembrane region" description="Helical" evidence="5">
    <location>
        <begin position="290"/>
        <end position="315"/>
    </location>
</feature>